<evidence type="ECO:0000313" key="4">
    <source>
        <dbReference type="Proteomes" id="UP001189429"/>
    </source>
</evidence>
<reference evidence="3" key="1">
    <citation type="submission" date="2023-10" db="EMBL/GenBank/DDBJ databases">
        <authorList>
            <person name="Chen Y."/>
            <person name="Shah S."/>
            <person name="Dougan E. K."/>
            <person name="Thang M."/>
            <person name="Chan C."/>
        </authorList>
    </citation>
    <scope>NUCLEOTIDE SEQUENCE [LARGE SCALE GENOMIC DNA]</scope>
</reference>
<evidence type="ECO:0000256" key="1">
    <source>
        <dbReference type="SAM" id="MobiDB-lite"/>
    </source>
</evidence>
<dbReference type="SUPFAM" id="SSF51197">
    <property type="entry name" value="Clavaminate synthase-like"/>
    <property type="match status" value="1"/>
</dbReference>
<dbReference type="InterPro" id="IPR003347">
    <property type="entry name" value="JmjC_dom"/>
</dbReference>
<feature type="domain" description="JmjC" evidence="2">
    <location>
        <begin position="24"/>
        <end position="100"/>
    </location>
</feature>
<dbReference type="Proteomes" id="UP001189429">
    <property type="component" value="Unassembled WGS sequence"/>
</dbReference>
<evidence type="ECO:0000313" key="3">
    <source>
        <dbReference type="EMBL" id="CAK0872924.1"/>
    </source>
</evidence>
<keyword evidence="4" id="KW-1185">Reference proteome</keyword>
<gene>
    <name evidence="3" type="ORF">PCOR1329_LOCUS58257</name>
</gene>
<comment type="caution">
    <text evidence="3">The sequence shown here is derived from an EMBL/GenBank/DDBJ whole genome shotgun (WGS) entry which is preliminary data.</text>
</comment>
<sequence>MDSRNARHLNRTPELWFVRGGAAGGGAKAHVDQHTESTMSLQLAGRKRWRVAPIAPRAAPHVVKLYQDGQIFERAERDTWNIGDVVLSPGDAVFFGPGSILGGTDAVPSACAASIMTWQFNVPLPTGWWRSFLPRIRFTPDLVHTWRILDKVLDEAAVGPASHPLFGEGGDSAASRAERSRLQKVWGDLHAQAFSTLPEGLRKLKLGHQRIIEDSDDLMQMPKKIRDTVLAWESEALALDAQLGPEPPGGPRPPAHAARHGDSADL</sequence>
<feature type="region of interest" description="Disordered" evidence="1">
    <location>
        <begin position="240"/>
        <end position="266"/>
    </location>
</feature>
<accession>A0ABN9VI85</accession>
<dbReference type="Pfam" id="PF08007">
    <property type="entry name" value="JmjC_2"/>
    <property type="match status" value="1"/>
</dbReference>
<name>A0ABN9VI85_9DINO</name>
<proteinExistence type="predicted"/>
<feature type="compositionally biased region" description="Pro residues" evidence="1">
    <location>
        <begin position="245"/>
        <end position="254"/>
    </location>
</feature>
<protein>
    <recommendedName>
        <fullName evidence="2">JmjC domain-containing protein</fullName>
    </recommendedName>
</protein>
<evidence type="ECO:0000259" key="2">
    <source>
        <dbReference type="Pfam" id="PF08007"/>
    </source>
</evidence>
<dbReference type="Gene3D" id="2.60.120.650">
    <property type="entry name" value="Cupin"/>
    <property type="match status" value="1"/>
</dbReference>
<dbReference type="EMBL" id="CAUYUJ010017219">
    <property type="protein sequence ID" value="CAK0872924.1"/>
    <property type="molecule type" value="Genomic_DNA"/>
</dbReference>
<organism evidence="3 4">
    <name type="scientific">Prorocentrum cordatum</name>
    <dbReference type="NCBI Taxonomy" id="2364126"/>
    <lineage>
        <taxon>Eukaryota</taxon>
        <taxon>Sar</taxon>
        <taxon>Alveolata</taxon>
        <taxon>Dinophyceae</taxon>
        <taxon>Prorocentrales</taxon>
        <taxon>Prorocentraceae</taxon>
        <taxon>Prorocentrum</taxon>
    </lineage>
</organism>